<sequence length="230" mass="24155">MTDSVFHQTIENLESVLPELEAQERKLRGELDEVVQRVISTRHALEHLRVLTGSAQRRPQASAPDEVTASPSSAEAPALDAADVEGRQVAVEPVVPAQGKAAAEPEKAAPAVPKPRAAASPRTKSGSAAKRAGKKAVSKKEAPAKPKARKKVAAPAAVAPSDAKGAERLVDAALEVLRKSSVPMRPRDINAALGREATAGQIESVRNTLERAAKKDKLVTRAGRGTYAAV</sequence>
<keyword evidence="4" id="KW-1185">Reference proteome</keyword>
<feature type="region of interest" description="Disordered" evidence="2">
    <location>
        <begin position="50"/>
        <end position="163"/>
    </location>
</feature>
<proteinExistence type="predicted"/>
<evidence type="ECO:0000313" key="3">
    <source>
        <dbReference type="EMBL" id="KPC60285.1"/>
    </source>
</evidence>
<organism evidence="3 4">
    <name type="scientific">Streptomyces chattanoogensis</name>
    <dbReference type="NCBI Taxonomy" id="66876"/>
    <lineage>
        <taxon>Bacteria</taxon>
        <taxon>Bacillati</taxon>
        <taxon>Actinomycetota</taxon>
        <taxon>Actinomycetes</taxon>
        <taxon>Kitasatosporales</taxon>
        <taxon>Streptomycetaceae</taxon>
        <taxon>Streptomyces</taxon>
    </lineage>
</organism>
<feature type="compositionally biased region" description="Low complexity" evidence="2">
    <location>
        <begin position="153"/>
        <end position="163"/>
    </location>
</feature>
<evidence type="ECO:0000313" key="4">
    <source>
        <dbReference type="Proteomes" id="UP000037982"/>
    </source>
</evidence>
<accession>A0A0N1JWM8</accession>
<gene>
    <name evidence="3" type="ORF">ADL29_30365</name>
</gene>
<dbReference type="EMBL" id="LGKG01000163">
    <property type="protein sequence ID" value="KPC60285.1"/>
    <property type="molecule type" value="Genomic_DNA"/>
</dbReference>
<evidence type="ECO:0000256" key="1">
    <source>
        <dbReference type="SAM" id="Coils"/>
    </source>
</evidence>
<keyword evidence="1" id="KW-0175">Coiled coil</keyword>
<feature type="coiled-coil region" evidence="1">
    <location>
        <begin position="10"/>
        <end position="37"/>
    </location>
</feature>
<evidence type="ECO:0000256" key="2">
    <source>
        <dbReference type="SAM" id="MobiDB-lite"/>
    </source>
</evidence>
<dbReference type="AlphaFoldDB" id="A0A0N1JWM8"/>
<protein>
    <submittedName>
        <fullName evidence="3">Uncharacterized protein</fullName>
    </submittedName>
</protein>
<dbReference type="PATRIC" id="fig|66876.3.peg.6684"/>
<feature type="compositionally biased region" description="Low complexity" evidence="2">
    <location>
        <begin position="96"/>
        <end position="130"/>
    </location>
</feature>
<dbReference type="Proteomes" id="UP000037982">
    <property type="component" value="Unassembled WGS sequence"/>
</dbReference>
<reference evidence="4" key="1">
    <citation type="submission" date="2015-07" db="EMBL/GenBank/DDBJ databases">
        <authorList>
            <person name="Ju K.-S."/>
            <person name="Doroghazi J.R."/>
            <person name="Metcalf W.W."/>
        </authorList>
    </citation>
    <scope>NUCLEOTIDE SEQUENCE [LARGE SCALE GENOMIC DNA]</scope>
    <source>
        <strain evidence="4">NRRL ISP-5002</strain>
    </source>
</reference>
<comment type="caution">
    <text evidence="3">The sequence shown here is derived from an EMBL/GenBank/DDBJ whole genome shotgun (WGS) entry which is preliminary data.</text>
</comment>
<dbReference type="RefSeq" id="WP_053926736.1">
    <property type="nucleotide sequence ID" value="NZ_LGKG01000163.1"/>
</dbReference>
<name>A0A0N1JWM8_9ACTN</name>